<dbReference type="SUPFAM" id="SSF103054">
    <property type="entry name" value="General secretion pathway protein M, EpsM"/>
    <property type="match status" value="1"/>
</dbReference>
<comment type="caution">
    <text evidence="11">The sequence shown here is derived from an EMBL/GenBank/DDBJ whole genome shotgun (WGS) entry which is preliminary data.</text>
</comment>
<dbReference type="AlphaFoldDB" id="A0A0W0XSA3"/>
<comment type="similarity">
    <text evidence="2">Belongs to the GSP M family.</text>
</comment>
<evidence type="ECO:0000256" key="6">
    <source>
        <dbReference type="ARBA" id="ARBA00022692"/>
    </source>
</evidence>
<gene>
    <name evidence="11" type="primary">yghD</name>
    <name evidence="11" type="ORF">Lrub_2172</name>
</gene>
<keyword evidence="5" id="KW-0997">Cell inner membrane</keyword>
<dbReference type="PATRIC" id="fig|458.5.peg.2262"/>
<dbReference type="Proteomes" id="UP000054608">
    <property type="component" value="Unassembled WGS sequence"/>
</dbReference>
<proteinExistence type="inferred from homology"/>
<sequence>MIAYWQNLNERERWMVVIAALSVMVYGFYLFIYSPLTTAVSTHTQQLKEKSETLVWMQGIKRQGGQRQSLKAIDNSKLLSVIASQLSNKTFSPFPYQLEQTGVGDIQLSFEQVPYAAILRWLWTLNNNYTVTLKQVHMDKTETPGVVKLMVLLAAT</sequence>
<evidence type="ECO:0000256" key="3">
    <source>
        <dbReference type="ARBA" id="ARBA00022448"/>
    </source>
</evidence>
<dbReference type="InterPro" id="IPR023229">
    <property type="entry name" value="T2SS_M_periplasmic_sf"/>
</dbReference>
<keyword evidence="7" id="KW-0653">Protein transport</keyword>
<feature type="transmembrane region" description="Helical" evidence="10">
    <location>
        <begin position="14"/>
        <end position="33"/>
    </location>
</feature>
<dbReference type="EMBL" id="LNYT01000020">
    <property type="protein sequence ID" value="KTD47250.1"/>
    <property type="molecule type" value="Genomic_DNA"/>
</dbReference>
<keyword evidence="12" id="KW-1185">Reference proteome</keyword>
<evidence type="ECO:0000256" key="1">
    <source>
        <dbReference type="ARBA" id="ARBA00004377"/>
    </source>
</evidence>
<accession>A0A0W0XSA3</accession>
<dbReference type="OrthoDB" id="6624834at2"/>
<keyword evidence="3" id="KW-0813">Transport</keyword>
<keyword evidence="9 10" id="KW-0472">Membrane</keyword>
<evidence type="ECO:0000256" key="9">
    <source>
        <dbReference type="ARBA" id="ARBA00023136"/>
    </source>
</evidence>
<dbReference type="GO" id="GO:0015628">
    <property type="term" value="P:protein secretion by the type II secretion system"/>
    <property type="evidence" value="ECO:0007669"/>
    <property type="project" value="InterPro"/>
</dbReference>
<keyword evidence="8 10" id="KW-1133">Transmembrane helix</keyword>
<evidence type="ECO:0000256" key="7">
    <source>
        <dbReference type="ARBA" id="ARBA00022927"/>
    </source>
</evidence>
<comment type="subcellular location">
    <subcellularLocation>
        <location evidence="1">Cell inner membrane</location>
        <topology evidence="1">Single-pass membrane protein</topology>
    </subcellularLocation>
</comment>
<dbReference type="RefSeq" id="WP_058532142.1">
    <property type="nucleotide sequence ID" value="NZ_CAAAIN010000002.1"/>
</dbReference>
<evidence type="ECO:0000256" key="2">
    <source>
        <dbReference type="ARBA" id="ARBA00010637"/>
    </source>
</evidence>
<name>A0A0W0XSA3_9GAMM</name>
<protein>
    <submittedName>
        <fullName evidence="11">Putative general secretion pathway protein YghD</fullName>
    </submittedName>
</protein>
<dbReference type="Gene3D" id="3.30.1360.100">
    <property type="entry name" value="General secretion pathway protein M, EpsM"/>
    <property type="match status" value="1"/>
</dbReference>
<keyword evidence="4" id="KW-1003">Cell membrane</keyword>
<dbReference type="GO" id="GO:0015627">
    <property type="term" value="C:type II protein secretion system complex"/>
    <property type="evidence" value="ECO:0007669"/>
    <property type="project" value="InterPro"/>
</dbReference>
<evidence type="ECO:0000256" key="10">
    <source>
        <dbReference type="SAM" id="Phobius"/>
    </source>
</evidence>
<evidence type="ECO:0000256" key="4">
    <source>
        <dbReference type="ARBA" id="ARBA00022475"/>
    </source>
</evidence>
<evidence type="ECO:0000313" key="12">
    <source>
        <dbReference type="Proteomes" id="UP000054608"/>
    </source>
</evidence>
<dbReference type="InterPro" id="IPR007690">
    <property type="entry name" value="T2SS_GspM"/>
</dbReference>
<organism evidence="11 12">
    <name type="scientific">Legionella rubrilucens</name>
    <dbReference type="NCBI Taxonomy" id="458"/>
    <lineage>
        <taxon>Bacteria</taxon>
        <taxon>Pseudomonadati</taxon>
        <taxon>Pseudomonadota</taxon>
        <taxon>Gammaproteobacteria</taxon>
        <taxon>Legionellales</taxon>
        <taxon>Legionellaceae</taxon>
        <taxon>Legionella</taxon>
    </lineage>
</organism>
<evidence type="ECO:0000313" key="11">
    <source>
        <dbReference type="EMBL" id="KTD47250.1"/>
    </source>
</evidence>
<evidence type="ECO:0000256" key="8">
    <source>
        <dbReference type="ARBA" id="ARBA00022989"/>
    </source>
</evidence>
<keyword evidence="6 10" id="KW-0812">Transmembrane</keyword>
<reference evidence="11 12" key="1">
    <citation type="submission" date="2015-11" db="EMBL/GenBank/DDBJ databases">
        <title>Genomic analysis of 38 Legionella species identifies large and diverse effector repertoires.</title>
        <authorList>
            <person name="Burstein D."/>
            <person name="Amaro F."/>
            <person name="Zusman T."/>
            <person name="Lifshitz Z."/>
            <person name="Cohen O."/>
            <person name="Gilbert J.A."/>
            <person name="Pupko T."/>
            <person name="Shuman H.A."/>
            <person name="Segal G."/>
        </authorList>
    </citation>
    <scope>NUCLEOTIDE SEQUENCE [LARGE SCALE GENOMIC DNA]</scope>
    <source>
        <strain evidence="11 12">WA-270A-C2</strain>
    </source>
</reference>
<dbReference type="GO" id="GO:0005886">
    <property type="term" value="C:plasma membrane"/>
    <property type="evidence" value="ECO:0007669"/>
    <property type="project" value="UniProtKB-SubCell"/>
</dbReference>
<evidence type="ECO:0000256" key="5">
    <source>
        <dbReference type="ARBA" id="ARBA00022519"/>
    </source>
</evidence>
<dbReference type="Pfam" id="PF04612">
    <property type="entry name" value="T2SSM"/>
    <property type="match status" value="1"/>
</dbReference>
<dbReference type="STRING" id="458.Lrub_2172"/>